<keyword evidence="1" id="KW-0812">Transmembrane</keyword>
<reference evidence="3" key="1">
    <citation type="journal article" date="2019" name="Int. J. Syst. Evol. Microbiol.">
        <title>The Global Catalogue of Microorganisms (GCM) 10K type strain sequencing project: providing services to taxonomists for standard genome sequencing and annotation.</title>
        <authorList>
            <consortium name="The Broad Institute Genomics Platform"/>
            <consortium name="The Broad Institute Genome Sequencing Center for Infectious Disease"/>
            <person name="Wu L."/>
            <person name="Ma J."/>
        </authorList>
    </citation>
    <scope>NUCLEOTIDE SEQUENCE [LARGE SCALE GENOMIC DNA]</scope>
    <source>
        <strain evidence="3">JCM 16112</strain>
    </source>
</reference>
<dbReference type="RefSeq" id="WP_343853026.1">
    <property type="nucleotide sequence ID" value="NZ_BAAAFI010000038.1"/>
</dbReference>
<sequence>MNESTVKTNCPETKVDLIKDLKGFLFNRPINKISKSVMKKKILIGVVAFVVLLGIAFSYLNYRNRNLSPPGTAELTVGGLTVSIAYSRPSVRDRLVFGTEEQGALQPYGTYWRLGANESTEMTVNKDILFNGQPVPAGTYRMYAIPDVDAFEIVLNSELGQWGAFEPNYSLDLLRTKVPVEPTSAMVELYTISMVEREGGIHVVFEWSDVRFSVPIEAQ</sequence>
<keyword evidence="1" id="KW-1133">Transmembrane helix</keyword>
<dbReference type="InterPro" id="IPR021314">
    <property type="entry name" value="DUF2911"/>
</dbReference>
<gene>
    <name evidence="2" type="ORF">GCM10009119_29940</name>
</gene>
<dbReference type="Pfam" id="PF11138">
    <property type="entry name" value="DUF2911"/>
    <property type="match status" value="1"/>
</dbReference>
<proteinExistence type="predicted"/>
<comment type="caution">
    <text evidence="2">The sequence shown here is derived from an EMBL/GenBank/DDBJ whole genome shotgun (WGS) entry which is preliminary data.</text>
</comment>
<dbReference type="EMBL" id="BAAAFI010000038">
    <property type="protein sequence ID" value="GAA0880024.1"/>
    <property type="molecule type" value="Genomic_DNA"/>
</dbReference>
<keyword evidence="3" id="KW-1185">Reference proteome</keyword>
<evidence type="ECO:0000313" key="2">
    <source>
        <dbReference type="EMBL" id="GAA0880024.1"/>
    </source>
</evidence>
<accession>A0ABN1N2F7</accession>
<evidence type="ECO:0008006" key="4">
    <source>
        <dbReference type="Google" id="ProtNLM"/>
    </source>
</evidence>
<name>A0ABN1N2F7_9BACT</name>
<feature type="transmembrane region" description="Helical" evidence="1">
    <location>
        <begin position="42"/>
        <end position="60"/>
    </location>
</feature>
<dbReference type="Proteomes" id="UP001500469">
    <property type="component" value="Unassembled WGS sequence"/>
</dbReference>
<evidence type="ECO:0000256" key="1">
    <source>
        <dbReference type="SAM" id="Phobius"/>
    </source>
</evidence>
<organism evidence="2 3">
    <name type="scientific">Algoriphagus jejuensis</name>
    <dbReference type="NCBI Taxonomy" id="419934"/>
    <lineage>
        <taxon>Bacteria</taxon>
        <taxon>Pseudomonadati</taxon>
        <taxon>Bacteroidota</taxon>
        <taxon>Cytophagia</taxon>
        <taxon>Cytophagales</taxon>
        <taxon>Cyclobacteriaceae</taxon>
        <taxon>Algoriphagus</taxon>
    </lineage>
</organism>
<protein>
    <recommendedName>
        <fullName evidence="4">DUF2911 family protein</fullName>
    </recommendedName>
</protein>
<keyword evidence="1" id="KW-0472">Membrane</keyword>
<evidence type="ECO:0000313" key="3">
    <source>
        <dbReference type="Proteomes" id="UP001500469"/>
    </source>
</evidence>